<dbReference type="GeneID" id="81383854"/>
<sequence>MDIAKAIADPQGRIQGGIAQKCSGDVTIPEETKWQTKLVGFTLCFGTDLSPLRPQRKISQQGVHSGDADPDDLEISANHDRMEGSIEHSVSVSEDDRGTLRCHRLRFEGP</sequence>
<dbReference type="OrthoDB" id="10605680at2759"/>
<gene>
    <name evidence="2" type="ORF">N7469_005767</name>
</gene>
<accession>A0A9W9P208</accession>
<dbReference type="AlphaFoldDB" id="A0A9W9P208"/>
<name>A0A9W9P208_PENCI</name>
<organism evidence="2 3">
    <name type="scientific">Penicillium citrinum</name>
    <dbReference type="NCBI Taxonomy" id="5077"/>
    <lineage>
        <taxon>Eukaryota</taxon>
        <taxon>Fungi</taxon>
        <taxon>Dikarya</taxon>
        <taxon>Ascomycota</taxon>
        <taxon>Pezizomycotina</taxon>
        <taxon>Eurotiomycetes</taxon>
        <taxon>Eurotiomycetidae</taxon>
        <taxon>Eurotiales</taxon>
        <taxon>Aspergillaceae</taxon>
        <taxon>Penicillium</taxon>
    </lineage>
</organism>
<comment type="caution">
    <text evidence="2">The sequence shown here is derived from an EMBL/GenBank/DDBJ whole genome shotgun (WGS) entry which is preliminary data.</text>
</comment>
<feature type="region of interest" description="Disordered" evidence="1">
    <location>
        <begin position="54"/>
        <end position="97"/>
    </location>
</feature>
<evidence type="ECO:0000313" key="3">
    <source>
        <dbReference type="Proteomes" id="UP001147733"/>
    </source>
</evidence>
<feature type="compositionally biased region" description="Basic and acidic residues" evidence="1">
    <location>
        <begin position="77"/>
        <end position="86"/>
    </location>
</feature>
<evidence type="ECO:0000313" key="2">
    <source>
        <dbReference type="EMBL" id="KAJ5234001.1"/>
    </source>
</evidence>
<dbReference type="RefSeq" id="XP_056501501.1">
    <property type="nucleotide sequence ID" value="XM_056644687.1"/>
</dbReference>
<proteinExistence type="predicted"/>
<dbReference type="EMBL" id="JAPQKT010000004">
    <property type="protein sequence ID" value="KAJ5234001.1"/>
    <property type="molecule type" value="Genomic_DNA"/>
</dbReference>
<reference evidence="2" key="1">
    <citation type="submission" date="2022-11" db="EMBL/GenBank/DDBJ databases">
        <authorList>
            <person name="Petersen C."/>
        </authorList>
    </citation>
    <scope>NUCLEOTIDE SEQUENCE</scope>
    <source>
        <strain evidence="2">IBT 23319</strain>
    </source>
</reference>
<keyword evidence="3" id="KW-1185">Reference proteome</keyword>
<protein>
    <submittedName>
        <fullName evidence="2">Uncharacterized protein</fullName>
    </submittedName>
</protein>
<reference evidence="2" key="2">
    <citation type="journal article" date="2023" name="IMA Fungus">
        <title>Comparative genomic study of the Penicillium genus elucidates a diverse pangenome and 15 lateral gene transfer events.</title>
        <authorList>
            <person name="Petersen C."/>
            <person name="Sorensen T."/>
            <person name="Nielsen M.R."/>
            <person name="Sondergaard T.E."/>
            <person name="Sorensen J.L."/>
            <person name="Fitzpatrick D.A."/>
            <person name="Frisvad J.C."/>
            <person name="Nielsen K.L."/>
        </authorList>
    </citation>
    <scope>NUCLEOTIDE SEQUENCE</scope>
    <source>
        <strain evidence="2">IBT 23319</strain>
    </source>
</reference>
<evidence type="ECO:0000256" key="1">
    <source>
        <dbReference type="SAM" id="MobiDB-lite"/>
    </source>
</evidence>
<dbReference type="Proteomes" id="UP001147733">
    <property type="component" value="Unassembled WGS sequence"/>
</dbReference>